<dbReference type="Proteomes" id="UP000827872">
    <property type="component" value="Linkage Group LG10"/>
</dbReference>
<name>A0ACB8E850_9SAUR</name>
<gene>
    <name evidence="1" type="ORF">K3G42_017106</name>
</gene>
<comment type="caution">
    <text evidence="1">The sequence shown here is derived from an EMBL/GenBank/DDBJ whole genome shotgun (WGS) entry which is preliminary data.</text>
</comment>
<keyword evidence="2" id="KW-1185">Reference proteome</keyword>
<evidence type="ECO:0000313" key="1">
    <source>
        <dbReference type="EMBL" id="KAH7988463.1"/>
    </source>
</evidence>
<organism evidence="1 2">
    <name type="scientific">Sphaerodactylus townsendi</name>
    <dbReference type="NCBI Taxonomy" id="933632"/>
    <lineage>
        <taxon>Eukaryota</taxon>
        <taxon>Metazoa</taxon>
        <taxon>Chordata</taxon>
        <taxon>Craniata</taxon>
        <taxon>Vertebrata</taxon>
        <taxon>Euteleostomi</taxon>
        <taxon>Lepidosauria</taxon>
        <taxon>Squamata</taxon>
        <taxon>Bifurcata</taxon>
        <taxon>Gekkota</taxon>
        <taxon>Sphaerodactylidae</taxon>
        <taxon>Sphaerodactylus</taxon>
    </lineage>
</organism>
<dbReference type="EMBL" id="CM037623">
    <property type="protein sequence ID" value="KAH7988463.1"/>
    <property type="molecule type" value="Genomic_DNA"/>
</dbReference>
<protein>
    <submittedName>
        <fullName evidence="1">Uncharacterized protein</fullName>
    </submittedName>
</protein>
<evidence type="ECO:0000313" key="2">
    <source>
        <dbReference type="Proteomes" id="UP000827872"/>
    </source>
</evidence>
<accession>A0ACB8E850</accession>
<reference evidence="1" key="1">
    <citation type="submission" date="2021-08" db="EMBL/GenBank/DDBJ databases">
        <title>The first chromosome-level gecko genome reveals the dynamic sex chromosomes of Neotropical dwarf geckos (Sphaerodactylidae: Sphaerodactylus).</title>
        <authorList>
            <person name="Pinto B.J."/>
            <person name="Keating S.E."/>
            <person name="Gamble T."/>
        </authorList>
    </citation>
    <scope>NUCLEOTIDE SEQUENCE</scope>
    <source>
        <strain evidence="1">TG3544</strain>
    </source>
</reference>
<sequence length="128" mass="14799">MRISKYITMFQLASKSMKISQYRTIFQTKTLSAGSKRSFKLPPQNNSQTEHRTPGMFAYVQIRLQCKYKRPGHVRNKLCESGGSILMDIPPLHVVILVNLLRYLGSFLHCLVNGQCRLKYKHAYSTIF</sequence>
<proteinExistence type="predicted"/>